<organism evidence="1 2">
    <name type="scientific">Dryococelus australis</name>
    <dbReference type="NCBI Taxonomy" id="614101"/>
    <lineage>
        <taxon>Eukaryota</taxon>
        <taxon>Metazoa</taxon>
        <taxon>Ecdysozoa</taxon>
        <taxon>Arthropoda</taxon>
        <taxon>Hexapoda</taxon>
        <taxon>Insecta</taxon>
        <taxon>Pterygota</taxon>
        <taxon>Neoptera</taxon>
        <taxon>Polyneoptera</taxon>
        <taxon>Phasmatodea</taxon>
        <taxon>Verophasmatodea</taxon>
        <taxon>Anareolatae</taxon>
        <taxon>Phasmatidae</taxon>
        <taxon>Eurycanthinae</taxon>
        <taxon>Dryococelus</taxon>
    </lineage>
</organism>
<name>A0ABQ9IC47_9NEOP</name>
<protein>
    <recommendedName>
        <fullName evidence="3">Transposase</fullName>
    </recommendedName>
</protein>
<comment type="caution">
    <text evidence="1">The sequence shown here is derived from an EMBL/GenBank/DDBJ whole genome shotgun (WGS) entry which is preliminary data.</text>
</comment>
<sequence length="189" mass="21263">MTRSKVYRREVSRCPSNQPVLELGVGEPMSQEDLEFSHGYSLYTREGGEGQRIVGSHNHIQVIMARGLRSSRKQPIFVDFDKEITVGILNSLIIALHEAGYQVVTCVGGLRRGHPVLRDCSIYSFPDCPHLLKLLRNWLLDTEFKYVLATNYPCFMSNARKPSVRSSSPASEVRLAAELFSHTTAIAIR</sequence>
<dbReference type="Proteomes" id="UP001159363">
    <property type="component" value="Chromosome 2"/>
</dbReference>
<dbReference type="EMBL" id="JARBHB010000002">
    <property type="protein sequence ID" value="KAJ8893814.1"/>
    <property type="molecule type" value="Genomic_DNA"/>
</dbReference>
<evidence type="ECO:0000313" key="2">
    <source>
        <dbReference type="Proteomes" id="UP001159363"/>
    </source>
</evidence>
<evidence type="ECO:0000313" key="1">
    <source>
        <dbReference type="EMBL" id="KAJ8893814.1"/>
    </source>
</evidence>
<gene>
    <name evidence="1" type="ORF">PR048_006415</name>
</gene>
<evidence type="ECO:0008006" key="3">
    <source>
        <dbReference type="Google" id="ProtNLM"/>
    </source>
</evidence>
<keyword evidence="2" id="KW-1185">Reference proteome</keyword>
<reference evidence="1 2" key="1">
    <citation type="submission" date="2023-02" db="EMBL/GenBank/DDBJ databases">
        <title>LHISI_Scaffold_Assembly.</title>
        <authorList>
            <person name="Stuart O.P."/>
            <person name="Cleave R."/>
            <person name="Magrath M.J.L."/>
            <person name="Mikheyev A.S."/>
        </authorList>
    </citation>
    <scope>NUCLEOTIDE SEQUENCE [LARGE SCALE GENOMIC DNA]</scope>
    <source>
        <strain evidence="1">Daus_M_001</strain>
        <tissue evidence="1">Leg muscle</tissue>
    </source>
</reference>
<accession>A0ABQ9IC47</accession>
<proteinExistence type="predicted"/>